<sequence>MQHISGISRQQLQISSLQDKIASDNPIRFIEAFVEHISLEALGFAIQTIKSEGHPSFDTKLFLKFFYTNALAA</sequence>
<dbReference type="OrthoDB" id="1376986at2"/>
<dbReference type="AlphaFoldDB" id="A0A1M5NZ93"/>
<reference evidence="2" key="1">
    <citation type="submission" date="2016-11" db="EMBL/GenBank/DDBJ databases">
        <authorList>
            <person name="Varghese N."/>
            <person name="Submissions S."/>
        </authorList>
    </citation>
    <scope>NUCLEOTIDE SEQUENCE [LARGE SCALE GENOMIC DNA]</scope>
    <source>
        <strain evidence="2">DSM 17659</strain>
    </source>
</reference>
<evidence type="ECO:0000313" key="1">
    <source>
        <dbReference type="EMBL" id="SHG94841.1"/>
    </source>
</evidence>
<dbReference type="Proteomes" id="UP000184020">
    <property type="component" value="Unassembled WGS sequence"/>
</dbReference>
<evidence type="ECO:0008006" key="3">
    <source>
        <dbReference type="Google" id="ProtNLM"/>
    </source>
</evidence>
<proteinExistence type="predicted"/>
<dbReference type="EMBL" id="FQWF01000012">
    <property type="protein sequence ID" value="SHG94841.1"/>
    <property type="molecule type" value="Genomic_DNA"/>
</dbReference>
<gene>
    <name evidence="1" type="ORF">SAMN05444372_1125</name>
</gene>
<accession>A0A1M5NZ93</accession>
<keyword evidence="2" id="KW-1185">Reference proteome</keyword>
<evidence type="ECO:0000313" key="2">
    <source>
        <dbReference type="Proteomes" id="UP000184020"/>
    </source>
</evidence>
<organism evidence="1 2">
    <name type="scientific">Flavobacterium micromati</name>
    <dbReference type="NCBI Taxonomy" id="229205"/>
    <lineage>
        <taxon>Bacteria</taxon>
        <taxon>Pseudomonadati</taxon>
        <taxon>Bacteroidota</taxon>
        <taxon>Flavobacteriia</taxon>
        <taxon>Flavobacteriales</taxon>
        <taxon>Flavobacteriaceae</taxon>
        <taxon>Flavobacterium</taxon>
    </lineage>
</organism>
<dbReference type="RefSeq" id="WP_073021075.1">
    <property type="nucleotide sequence ID" value="NZ_FQWF01000012.1"/>
</dbReference>
<name>A0A1M5NZ93_9FLAO</name>
<protein>
    <recommendedName>
        <fullName evidence="3">Transposase</fullName>
    </recommendedName>
</protein>
<dbReference type="STRING" id="229205.SAMN05444372_1125"/>